<dbReference type="InterPro" id="IPR018076">
    <property type="entry name" value="T2SS_GspF_dom"/>
</dbReference>
<evidence type="ECO:0000313" key="9">
    <source>
        <dbReference type="Proteomes" id="UP001226720"/>
    </source>
</evidence>
<evidence type="ECO:0000259" key="7">
    <source>
        <dbReference type="Pfam" id="PF00482"/>
    </source>
</evidence>
<dbReference type="PANTHER" id="PTHR35007">
    <property type="entry name" value="INTEGRAL MEMBRANE PROTEIN-RELATED"/>
    <property type="match status" value="1"/>
</dbReference>
<feature type="transmembrane region" description="Helical" evidence="6">
    <location>
        <begin position="278"/>
        <end position="304"/>
    </location>
</feature>
<dbReference type="Gene3D" id="1.20.81.30">
    <property type="entry name" value="Type II secretion system (T2SS), domain F"/>
    <property type="match status" value="1"/>
</dbReference>
<accession>A0ABU0K2T8</accession>
<name>A0ABU0K2T8_9BACL</name>
<dbReference type="EMBL" id="JAUSWM010000004">
    <property type="protein sequence ID" value="MDQ0483678.1"/>
    <property type="molecule type" value="Genomic_DNA"/>
</dbReference>
<evidence type="ECO:0000256" key="5">
    <source>
        <dbReference type="ARBA" id="ARBA00023136"/>
    </source>
</evidence>
<dbReference type="Proteomes" id="UP001226720">
    <property type="component" value="Unassembled WGS sequence"/>
</dbReference>
<protein>
    <submittedName>
        <fullName evidence="8">Tight adherence protein C</fullName>
    </submittedName>
</protein>
<feature type="transmembrane region" description="Helical" evidence="6">
    <location>
        <begin position="131"/>
        <end position="152"/>
    </location>
</feature>
<gene>
    <name evidence="8" type="ORF">QO000_002660</name>
</gene>
<dbReference type="Pfam" id="PF00482">
    <property type="entry name" value="T2SSF"/>
    <property type="match status" value="1"/>
</dbReference>
<evidence type="ECO:0000256" key="3">
    <source>
        <dbReference type="ARBA" id="ARBA00022692"/>
    </source>
</evidence>
<keyword evidence="9" id="KW-1185">Reference proteome</keyword>
<dbReference type="PANTHER" id="PTHR35007:SF2">
    <property type="entry name" value="PILUS ASSEMBLE PROTEIN"/>
    <property type="match status" value="1"/>
</dbReference>
<comment type="caution">
    <text evidence="8">The sequence shown here is derived from an EMBL/GenBank/DDBJ whole genome shotgun (WGS) entry which is preliminary data.</text>
</comment>
<organism evidence="8 9">
    <name type="scientific">Guptibacillus hwajinpoensis</name>
    <dbReference type="NCBI Taxonomy" id="208199"/>
    <lineage>
        <taxon>Bacteria</taxon>
        <taxon>Bacillati</taxon>
        <taxon>Bacillota</taxon>
        <taxon>Bacilli</taxon>
        <taxon>Bacillales</taxon>
        <taxon>Guptibacillaceae</taxon>
        <taxon>Guptibacillus</taxon>
    </lineage>
</organism>
<evidence type="ECO:0000256" key="1">
    <source>
        <dbReference type="ARBA" id="ARBA00004651"/>
    </source>
</evidence>
<dbReference type="GeneID" id="301328158"/>
<proteinExistence type="predicted"/>
<dbReference type="InterPro" id="IPR042094">
    <property type="entry name" value="T2SS_GspF_sf"/>
</dbReference>
<keyword evidence="3 6" id="KW-0812">Transmembrane</keyword>
<sequence>MIPFLFMICALLFFVLLFSAILNTIYRKEIAVEYRVEHYFGKKEESSSKKRKRTNLLSNPLVHKYWQIGVEQVNRTFAKKNQKKLDLLLHEAGYGNRSAVEFRLMQLLISITGGFLAFLLIAPGSESNSSFVLLLVLAIVFLFYRYPLFYLAKKKTKRIKQIDKEMSDFFDMVSLLLEAGVGLEGAISNVCSRKPGPLSEEFKQALDEMRRGKSRREAFHSLKQRVPSERFQGVMMSIIQADHLGIGMSKVIKNLTNRIREQRREAARELAMKAPVKMLIPMILFIFPPLFIVIIGPMVVKIIVDGLG</sequence>
<dbReference type="RefSeq" id="WP_301552508.1">
    <property type="nucleotide sequence ID" value="NZ_JAQRMZ010000008.1"/>
</dbReference>
<evidence type="ECO:0000256" key="2">
    <source>
        <dbReference type="ARBA" id="ARBA00022475"/>
    </source>
</evidence>
<evidence type="ECO:0000256" key="6">
    <source>
        <dbReference type="SAM" id="Phobius"/>
    </source>
</evidence>
<comment type="subcellular location">
    <subcellularLocation>
        <location evidence="1">Cell membrane</location>
        <topology evidence="1">Multi-pass membrane protein</topology>
    </subcellularLocation>
</comment>
<keyword evidence="4 6" id="KW-1133">Transmembrane helix</keyword>
<feature type="transmembrane region" description="Helical" evidence="6">
    <location>
        <begin position="107"/>
        <end position="125"/>
    </location>
</feature>
<feature type="transmembrane region" description="Helical" evidence="6">
    <location>
        <begin position="6"/>
        <end position="26"/>
    </location>
</feature>
<evidence type="ECO:0000313" key="8">
    <source>
        <dbReference type="EMBL" id="MDQ0483678.1"/>
    </source>
</evidence>
<keyword evidence="5 6" id="KW-0472">Membrane</keyword>
<feature type="domain" description="Type II secretion system protein GspF" evidence="7">
    <location>
        <begin position="169"/>
        <end position="295"/>
    </location>
</feature>
<evidence type="ECO:0000256" key="4">
    <source>
        <dbReference type="ARBA" id="ARBA00022989"/>
    </source>
</evidence>
<reference evidence="8" key="1">
    <citation type="submission" date="2023-07" db="EMBL/GenBank/DDBJ databases">
        <title>Genomic Encyclopedia of Type Strains, Phase IV (KMG-IV): sequencing the most valuable type-strain genomes for metagenomic binning, comparative biology and taxonomic classification.</title>
        <authorList>
            <person name="Goeker M."/>
        </authorList>
    </citation>
    <scope>NUCLEOTIDE SEQUENCE [LARGE SCALE GENOMIC DNA]</scope>
    <source>
        <strain evidence="8">JSM 076093</strain>
    </source>
</reference>
<keyword evidence="2" id="KW-1003">Cell membrane</keyword>